<evidence type="ECO:0000256" key="2">
    <source>
        <dbReference type="ARBA" id="ARBA00022670"/>
    </source>
</evidence>
<dbReference type="SUPFAM" id="SSF54897">
    <property type="entry name" value="Protease propeptides/inhibitors"/>
    <property type="match status" value="1"/>
</dbReference>
<keyword evidence="7" id="KW-0865">Zymogen</keyword>
<dbReference type="EMBL" id="JBFNQN010000008">
    <property type="protein sequence ID" value="MEW9265616.1"/>
    <property type="molecule type" value="Genomic_DNA"/>
</dbReference>
<dbReference type="CDD" id="cd11377">
    <property type="entry name" value="Pro-peptidase_S53"/>
    <property type="match status" value="1"/>
</dbReference>
<dbReference type="SMART" id="SM00944">
    <property type="entry name" value="Pro-kuma_activ"/>
    <property type="match status" value="1"/>
</dbReference>
<keyword evidence="4 11" id="KW-0378">Hydrolase</keyword>
<keyword evidence="12" id="KW-1185">Reference proteome</keyword>
<dbReference type="PROSITE" id="PS00138">
    <property type="entry name" value="SUBTILASE_SER"/>
    <property type="match status" value="1"/>
</dbReference>
<organism evidence="11 12">
    <name type="scientific">Kineococcus endophyticus</name>
    <dbReference type="NCBI Taxonomy" id="1181883"/>
    <lineage>
        <taxon>Bacteria</taxon>
        <taxon>Bacillati</taxon>
        <taxon>Actinomycetota</taxon>
        <taxon>Actinomycetes</taxon>
        <taxon>Kineosporiales</taxon>
        <taxon>Kineosporiaceae</taxon>
        <taxon>Kineococcus</taxon>
    </lineage>
</organism>
<dbReference type="CDD" id="cd04056">
    <property type="entry name" value="Peptidases_S53"/>
    <property type="match status" value="1"/>
</dbReference>
<evidence type="ECO:0000256" key="6">
    <source>
        <dbReference type="ARBA" id="ARBA00022837"/>
    </source>
</evidence>
<comment type="caution">
    <text evidence="11">The sequence shown here is derived from an EMBL/GenBank/DDBJ whole genome shotgun (WGS) entry which is preliminary data.</text>
</comment>
<keyword evidence="5" id="KW-0720">Serine protease</keyword>
<evidence type="ECO:0000256" key="9">
    <source>
        <dbReference type="SAM" id="SignalP"/>
    </source>
</evidence>
<evidence type="ECO:0000256" key="7">
    <source>
        <dbReference type="ARBA" id="ARBA00023145"/>
    </source>
</evidence>
<dbReference type="InterPro" id="IPR036852">
    <property type="entry name" value="Peptidase_S8/S53_dom_sf"/>
</dbReference>
<evidence type="ECO:0000256" key="8">
    <source>
        <dbReference type="SAM" id="MobiDB-lite"/>
    </source>
</evidence>
<evidence type="ECO:0000313" key="12">
    <source>
        <dbReference type="Proteomes" id="UP001555826"/>
    </source>
</evidence>
<feature type="chain" id="PRO_5046122127" evidence="9">
    <location>
        <begin position="38"/>
        <end position="680"/>
    </location>
</feature>
<dbReference type="GO" id="GO:0016787">
    <property type="term" value="F:hydrolase activity"/>
    <property type="evidence" value="ECO:0007669"/>
    <property type="project" value="UniProtKB-KW"/>
</dbReference>
<dbReference type="InterPro" id="IPR015366">
    <property type="entry name" value="S53_propep"/>
</dbReference>
<keyword evidence="2" id="KW-0645">Protease</keyword>
<evidence type="ECO:0000256" key="5">
    <source>
        <dbReference type="ARBA" id="ARBA00022825"/>
    </source>
</evidence>
<gene>
    <name evidence="11" type="ORF">AB1207_12730</name>
</gene>
<protein>
    <submittedName>
        <fullName evidence="11">S53 family peptidase</fullName>
        <ecNumber evidence="11">3.4.-.-</ecNumber>
    </submittedName>
</protein>
<evidence type="ECO:0000256" key="4">
    <source>
        <dbReference type="ARBA" id="ARBA00022801"/>
    </source>
</evidence>
<sequence>MSLSRPPSFRSSRLSTRLLTAVVGATALVATGGVAHAAPARTTTIAGTLPRWLPSGTARLALRSAPASAPQSVRVYLAPRGGLNALQAAVAAVSTPGSPSYGHFLSRSQYADSFGPTEAAASTVSEYLTSAGLHVDSVEADRRYVAATGTRDQLERAFGVTLASFTHDGAQVVAPTTAASLPTAVAADVLTVSGLDTSVQRMTSHRVTEATGSTAAADDAADRAAAAASAAGVRQPVVAPPAASVVGRPCSQFYGGLLAKYQADYKTPLPAFEGQTPSYALCGYTAPQLSQGIGGDTGTTGDGVTVGIVDAYNSSTIVQDTDTWSRAYGWPAFTKNQYSTWSAGTFTDQETCDASGWTGEQTLDVQAVHALRPAAGIRYYAAANCDEGLLDALAAVVDENRADVVTNSWGGLETDTGADAVFAYEQVFLQGALQGQTFLFSSGDNGDETASTGTKQVDYPTSDPYVTSVGGTSTGLGKGVRNVVAETGWGTDVFTLNPKGNGWVDGGFLYGAGGGYSTLFPRPAWQAATVPTSAPTGRAVPDVASIADPQTGMLVGQTQTFPDGVRYGEYRIGGTSLASPLAAGAVAEAVQVSGKRAGLANPTLYSIARSAYTDVKASGVKGVVRANYVNGIDPSGGISYTVRTWGQDSTLAVAKGWDPVTGLGRPSATFAKTLGKALTK</sequence>
<dbReference type="Pfam" id="PF09286">
    <property type="entry name" value="Pro-kuma_activ"/>
    <property type="match status" value="1"/>
</dbReference>
<feature type="signal peptide" evidence="9">
    <location>
        <begin position="1"/>
        <end position="37"/>
    </location>
</feature>
<dbReference type="PROSITE" id="PS51695">
    <property type="entry name" value="SEDOLISIN"/>
    <property type="match status" value="1"/>
</dbReference>
<dbReference type="EC" id="3.4.-.-" evidence="11"/>
<evidence type="ECO:0000256" key="3">
    <source>
        <dbReference type="ARBA" id="ARBA00022723"/>
    </source>
</evidence>
<keyword evidence="9" id="KW-0732">Signal</keyword>
<feature type="compositionally biased region" description="Polar residues" evidence="8">
    <location>
        <begin position="444"/>
        <end position="455"/>
    </location>
</feature>
<evidence type="ECO:0000259" key="10">
    <source>
        <dbReference type="PROSITE" id="PS51695"/>
    </source>
</evidence>
<proteinExistence type="predicted"/>
<dbReference type="InterPro" id="IPR030400">
    <property type="entry name" value="Sedolisin_dom"/>
</dbReference>
<dbReference type="PANTHER" id="PTHR14218">
    <property type="entry name" value="PROTEASE S8 TRIPEPTIDYL PEPTIDASE I CLN2"/>
    <property type="match status" value="1"/>
</dbReference>
<name>A0ABV3P7L3_9ACTN</name>
<comment type="cofactor">
    <cofactor evidence="1">
        <name>Ca(2+)</name>
        <dbReference type="ChEBI" id="CHEBI:29108"/>
    </cofactor>
</comment>
<dbReference type="RefSeq" id="WP_367638747.1">
    <property type="nucleotide sequence ID" value="NZ_JBFNQN010000008.1"/>
</dbReference>
<keyword evidence="6" id="KW-0106">Calcium</keyword>
<dbReference type="Gene3D" id="3.40.50.200">
    <property type="entry name" value="Peptidase S8/S53 domain"/>
    <property type="match status" value="1"/>
</dbReference>
<dbReference type="PANTHER" id="PTHR14218:SF15">
    <property type="entry name" value="TRIPEPTIDYL-PEPTIDASE 1"/>
    <property type="match status" value="1"/>
</dbReference>
<dbReference type="Proteomes" id="UP001555826">
    <property type="component" value="Unassembled WGS sequence"/>
</dbReference>
<dbReference type="InterPro" id="IPR023828">
    <property type="entry name" value="Peptidase_S8_Ser-AS"/>
</dbReference>
<feature type="domain" description="Peptidase S53" evidence="10">
    <location>
        <begin position="284"/>
        <end position="678"/>
    </location>
</feature>
<accession>A0ABV3P7L3</accession>
<dbReference type="InterPro" id="IPR050819">
    <property type="entry name" value="Tripeptidyl-peptidase_I"/>
</dbReference>
<evidence type="ECO:0000313" key="11">
    <source>
        <dbReference type="EMBL" id="MEW9265616.1"/>
    </source>
</evidence>
<keyword evidence="3" id="KW-0479">Metal-binding</keyword>
<dbReference type="InterPro" id="IPR000209">
    <property type="entry name" value="Peptidase_S8/S53_dom"/>
</dbReference>
<evidence type="ECO:0000256" key="1">
    <source>
        <dbReference type="ARBA" id="ARBA00001913"/>
    </source>
</evidence>
<dbReference type="SUPFAM" id="SSF52743">
    <property type="entry name" value="Subtilisin-like"/>
    <property type="match status" value="1"/>
</dbReference>
<dbReference type="Pfam" id="PF00082">
    <property type="entry name" value="Peptidase_S8"/>
    <property type="match status" value="1"/>
</dbReference>
<feature type="region of interest" description="Disordered" evidence="8">
    <location>
        <begin position="444"/>
        <end position="463"/>
    </location>
</feature>
<reference evidence="11 12" key="1">
    <citation type="submission" date="2024-07" db="EMBL/GenBank/DDBJ databases">
        <authorList>
            <person name="Thanompreechachai J."/>
            <person name="Duangmal K."/>
        </authorList>
    </citation>
    <scope>NUCLEOTIDE SEQUENCE [LARGE SCALE GENOMIC DNA]</scope>
    <source>
        <strain evidence="11 12">KCTC 19886</strain>
    </source>
</reference>